<dbReference type="GeneID" id="91471343"/>
<dbReference type="Pfam" id="PF18737">
    <property type="entry name" value="HEPN_MAE_28990"/>
    <property type="match status" value="1"/>
</dbReference>
<sequence>MKIRTTERLYDYISADLGWRKKELSVFKGQVERAEFRVQPALLRASIALLYAHWEGFVKNSAHAYLCYLASLKLNYLQLRPELAALAMRARLEEFETTNKAEIHAALIRDVREDASSRARIPTNRDAVRTFSNLNYDRLCDILCSVGCDFSRYSPYEDLIDEQLLAARNRIAHGEEDYIRLTDWDDVRVEIIKMMDDISNQILNSATQKSYLVEQ</sequence>
<proteinExistence type="predicted"/>
<dbReference type="InterPro" id="IPR040788">
    <property type="entry name" value="HEPN_MAE_28990"/>
</dbReference>
<keyword evidence="3" id="KW-1185">Reference proteome</keyword>
<dbReference type="Proteomes" id="UP000649259">
    <property type="component" value="Unassembled WGS sequence"/>
</dbReference>
<evidence type="ECO:0000313" key="2">
    <source>
        <dbReference type="EMBL" id="GHI61832.1"/>
    </source>
</evidence>
<protein>
    <recommendedName>
        <fullName evidence="1">MAE-28990/MAE-18760-like HEPN domain-containing protein</fullName>
    </recommendedName>
</protein>
<organism evidence="2 3">
    <name type="scientific">Streptomyces asoensis</name>
    <dbReference type="NCBI Taxonomy" id="249586"/>
    <lineage>
        <taxon>Bacteria</taxon>
        <taxon>Bacillati</taxon>
        <taxon>Actinomycetota</taxon>
        <taxon>Actinomycetes</taxon>
        <taxon>Kitasatosporales</taxon>
        <taxon>Streptomycetaceae</taxon>
        <taxon>Streptomyces</taxon>
    </lineage>
</organism>
<dbReference type="EMBL" id="BNEB01000003">
    <property type="protein sequence ID" value="GHI61832.1"/>
    <property type="molecule type" value="Genomic_DNA"/>
</dbReference>
<dbReference type="RefSeq" id="WP_189921231.1">
    <property type="nucleotide sequence ID" value="NZ_BMSI01000004.1"/>
</dbReference>
<name>A0ABQ3S1G8_9ACTN</name>
<accession>A0ABQ3S1G8</accession>
<evidence type="ECO:0000259" key="1">
    <source>
        <dbReference type="Pfam" id="PF18737"/>
    </source>
</evidence>
<evidence type="ECO:0000313" key="3">
    <source>
        <dbReference type="Proteomes" id="UP000649259"/>
    </source>
</evidence>
<comment type="caution">
    <text evidence="2">The sequence shown here is derived from an EMBL/GenBank/DDBJ whole genome shotgun (WGS) entry which is preliminary data.</text>
</comment>
<reference evidence="3" key="1">
    <citation type="submission" date="2023-07" db="EMBL/GenBank/DDBJ databases">
        <title>Whole genome shotgun sequence of Streptomyces cacaoi subsp. asoensis NBRC 13813.</title>
        <authorList>
            <person name="Komaki H."/>
            <person name="Tamura T."/>
        </authorList>
    </citation>
    <scope>NUCLEOTIDE SEQUENCE [LARGE SCALE GENOMIC DNA]</scope>
    <source>
        <strain evidence="3">NBRC 13813</strain>
    </source>
</reference>
<feature type="domain" description="MAE-28990/MAE-18760-like HEPN" evidence="1">
    <location>
        <begin position="12"/>
        <end position="211"/>
    </location>
</feature>
<gene>
    <name evidence="2" type="ORF">Saso_34820</name>
</gene>